<accession>A0A8H5UUA8</accession>
<dbReference type="Proteomes" id="UP000546213">
    <property type="component" value="Unassembled WGS sequence"/>
</dbReference>
<dbReference type="EMBL" id="JAAOAS010000073">
    <property type="protein sequence ID" value="KAF5597649.1"/>
    <property type="molecule type" value="Genomic_DNA"/>
</dbReference>
<keyword evidence="15" id="KW-1185">Reference proteome</keyword>
<dbReference type="InterPro" id="IPR000873">
    <property type="entry name" value="AMP-dep_synth/lig_dom"/>
</dbReference>
<dbReference type="PROSITE" id="PS00086">
    <property type="entry name" value="CYTOCHROME_P450"/>
    <property type="match status" value="1"/>
</dbReference>
<dbReference type="InterPro" id="IPR001128">
    <property type="entry name" value="Cyt_P450"/>
</dbReference>
<sequence>MAVRKGTPANCGRRLIPQILDDLAAAEPDRIIYSFAKSSDLSQGFRHVSARTFTKAVDKTAWLLQRELGVTSDIRAVGYIGPHDLRQILLTFACIKASCAGLFLSPKNSTEGALAVLKAANCNIWVNPAGEKQTQLVNDFLQQRPMHVMELPRLDELLPEDDRELENVEPFPYTKRWEDAINDTFCILHTSGSTGLSKPISWTHGLIGTVDAVRLLPPHEGMEPWAKGWDDGDTLYSTFPLSHGAGILMDVVISPLFGLHCVLGPRDVIPNLELISSMADQIKIDIWSMIPSLTDELGEAPDILPKLSRSKFICASGDLKTPGPVSNHLGSKVNEHVRVLNLTGTSEGLFIGNLWVDREDWHWFAFHPWSGFDFKMVEPGLYEQWIHRNEHDEFFQGLFHTFQDVNSFNFKDLYVQHPTKPGFWASHGRSDDVVVLSNGYKISPLDTEALVTSHPAVDGCLMIGSGKPQAGLLIELKDPTIKRDGDDAEALFNSIWAVVEKANSLSLHKNQLHRDFIAFSEAGKPFIRTDKRTIKRRATMALYADYIERFYQSRGEDDSDAEVAALGLLAIDTASLDSTTRAVRHILASIVPTVKDAPTDANLFTLGFDSLLVFKATKAVAAVTDLGGTFLPRNFYAGPTVEGIAATIVRLAAERRNTTTNATTTSSLTEKQQQDPQETKIKALMNRHKALLSSKLGPMDLFGGNMYEGINVFIPLCPGVSFEQAYKVLQQGLVRAMEIVPALAGKVIPCSEHEIGYKKGDVRISLPPLPSTALGNTTSGEPRQLRFRDLSSIVPSYAEQRASGFLTSAYPDALLTDCPSFPDLPTDVLNVQANFIDGGCVLAFNVHHHAFDGIGMLIALTVWAECCRFVQGDQSATSEWLHPESLNRDMLSILYEVEGFAKPASEVDPRVWGFLPYTDPALKRKHQEKEEDTDMTEPSAVNGNTTEPDVKRARLSRHLPEPPVLPACEHWPPAPREDGRILTASTFVISAEKLERLQKNIEAAEAADPESQSLSKESGSLSLGDVLQAFFWRAAVRARRRPEDSSSGDMSIIEMPTDVRPHFSSHLPPTYMANCVIMNRQHMSVAELCSSQTSLYKIAQICREARTRVDQELVHDAFSLLHTIKDNSPGNHTTAFLGQGIQDGPHSLFNNMMLFQASDIGPFGGGVFEAPEAVRVQMDWLNKAFRSLFILPMRKDGGVELLLGTLPEELDAMINDLRLQREILLTHMLPEPIARLGNGPVCPKVFLCLTHQSAEMDINKHITPLLAGQSPLVGAALIAIVAFVLLMLIVPKDNIPVINKYPNDWFLSKAHMAFITNADGLIKQGFAKFNKPFRMITLLGDRIVLPADHFEWMRRHGPHLDHQPLVSKDFFAGYPGFDGTAAISDPSKLLANVIKKKLVQNPHVSKLHNMVRKDLLAAWSEQSDEWKAVDWAKDGVSFISRMSASVFVGEELSRDETWQQVSTNYGMTVFLAARALRAWPRFLRPIVQWFLPACKACRAEVQRAREVLQKNLAKRASEDKEHDDSITWFGEIAGGKSYDPVAAQLGMSMAAVVTTSELLKQTIIEICAHDLATPLREEIEAVVAEHGWSPAALINMRLVDSVIKETQRLNSAVIVNLDRQVLSPVTLPNGQYLPKGTAISIYMSQLRNPEVYDNPNTFDAYRYVKLRAQGGKWIYASSATSTSEDHFVFGIGKPICPGRFFAIAEIKTAVASILLDYDLRLAEGYTPKLMPFGFELFADPGVQLEVKRRS</sequence>
<dbReference type="PANTHER" id="PTHR46206">
    <property type="entry name" value="CYTOCHROME P450"/>
    <property type="match status" value="1"/>
</dbReference>
<evidence type="ECO:0000256" key="2">
    <source>
        <dbReference type="ARBA" id="ARBA00004972"/>
    </source>
</evidence>
<dbReference type="GO" id="GO:0016740">
    <property type="term" value="F:transferase activity"/>
    <property type="evidence" value="ECO:0007669"/>
    <property type="project" value="UniProtKB-KW"/>
</dbReference>
<keyword evidence="6 11" id="KW-0479">Metal-binding</keyword>
<dbReference type="OrthoDB" id="429813at2759"/>
<name>A0A8H5UUA8_9HYPO</name>
<organism evidence="14 15">
    <name type="scientific">Fusarium pseudocircinatum</name>
    <dbReference type="NCBI Taxonomy" id="56676"/>
    <lineage>
        <taxon>Eukaryota</taxon>
        <taxon>Fungi</taxon>
        <taxon>Dikarya</taxon>
        <taxon>Ascomycota</taxon>
        <taxon>Pezizomycotina</taxon>
        <taxon>Sordariomycetes</taxon>
        <taxon>Hypocreomycetidae</taxon>
        <taxon>Hypocreales</taxon>
        <taxon>Nectriaceae</taxon>
        <taxon>Fusarium</taxon>
        <taxon>Fusarium fujikuroi species complex</taxon>
    </lineage>
</organism>
<evidence type="ECO:0000256" key="4">
    <source>
        <dbReference type="ARBA" id="ARBA00022617"/>
    </source>
</evidence>
<dbReference type="SUPFAM" id="SSF56801">
    <property type="entry name" value="Acetyl-CoA synthetase-like"/>
    <property type="match status" value="1"/>
</dbReference>
<evidence type="ECO:0000256" key="11">
    <source>
        <dbReference type="PIRSR" id="PIRSR602403-1"/>
    </source>
</evidence>
<evidence type="ECO:0000256" key="10">
    <source>
        <dbReference type="ARBA" id="ARBA00037909"/>
    </source>
</evidence>
<dbReference type="Gene3D" id="1.10.630.10">
    <property type="entry name" value="Cytochrome P450"/>
    <property type="match status" value="1"/>
</dbReference>
<dbReference type="PRINTS" id="PR00465">
    <property type="entry name" value="EP450IV"/>
</dbReference>
<dbReference type="Pfam" id="PF00501">
    <property type="entry name" value="AMP-binding"/>
    <property type="match status" value="1"/>
</dbReference>
<dbReference type="Pfam" id="PF02458">
    <property type="entry name" value="Transferase"/>
    <property type="match status" value="1"/>
</dbReference>
<evidence type="ECO:0000256" key="1">
    <source>
        <dbReference type="ARBA" id="ARBA00001971"/>
    </source>
</evidence>
<dbReference type="Gene3D" id="3.40.50.12780">
    <property type="entry name" value="N-terminal domain of ligase-like"/>
    <property type="match status" value="1"/>
</dbReference>
<evidence type="ECO:0000256" key="8">
    <source>
        <dbReference type="ARBA" id="ARBA00023004"/>
    </source>
</evidence>
<dbReference type="Gene3D" id="1.10.1200.10">
    <property type="entry name" value="ACP-like"/>
    <property type="match status" value="1"/>
</dbReference>
<evidence type="ECO:0000313" key="15">
    <source>
        <dbReference type="Proteomes" id="UP000546213"/>
    </source>
</evidence>
<dbReference type="InterPro" id="IPR020845">
    <property type="entry name" value="AMP-binding_CS"/>
</dbReference>
<reference evidence="14 15" key="1">
    <citation type="submission" date="2020-05" db="EMBL/GenBank/DDBJ databases">
        <title>Identification and distribution of gene clusters putatively required for synthesis of sphingolipid metabolism inhibitors in phylogenetically diverse species of the filamentous fungus Fusarium.</title>
        <authorList>
            <person name="Kim H.-S."/>
            <person name="Busman M."/>
            <person name="Brown D.W."/>
            <person name="Divon H."/>
            <person name="Uhlig S."/>
            <person name="Proctor R.H."/>
        </authorList>
    </citation>
    <scope>NUCLEOTIDE SEQUENCE [LARGE SCALE GENOMIC DNA]</scope>
    <source>
        <strain evidence="14 15">NRRL 36939</strain>
    </source>
</reference>
<dbReference type="PANTHER" id="PTHR46206:SF2">
    <property type="entry name" value="CYTOCHROME P450 MONOOXYGENASE AUSG-RELATED"/>
    <property type="match status" value="1"/>
</dbReference>
<dbReference type="GO" id="GO:0005506">
    <property type="term" value="F:iron ion binding"/>
    <property type="evidence" value="ECO:0007669"/>
    <property type="project" value="InterPro"/>
</dbReference>
<proteinExistence type="inferred from homology"/>
<keyword evidence="7" id="KW-0560">Oxidoreductase</keyword>
<keyword evidence="4 11" id="KW-0349">Heme</keyword>
<comment type="caution">
    <text evidence="14">The sequence shown here is derived from an EMBL/GenBank/DDBJ whole genome shotgun (WGS) entry which is preliminary data.</text>
</comment>
<evidence type="ECO:0000313" key="14">
    <source>
        <dbReference type="EMBL" id="KAF5597649.1"/>
    </source>
</evidence>
<evidence type="ECO:0000256" key="12">
    <source>
        <dbReference type="SAM" id="MobiDB-lite"/>
    </source>
</evidence>
<dbReference type="InterPro" id="IPR054710">
    <property type="entry name" value="Tri101-like_N"/>
</dbReference>
<gene>
    <name evidence="14" type="ORF">FPCIR_3533</name>
</gene>
<dbReference type="InterPro" id="IPR023213">
    <property type="entry name" value="CAT-like_dom_sf"/>
</dbReference>
<dbReference type="GO" id="GO:0004497">
    <property type="term" value="F:monooxygenase activity"/>
    <property type="evidence" value="ECO:0007669"/>
    <property type="project" value="UniProtKB-KW"/>
</dbReference>
<comment type="pathway">
    <text evidence="10">Plant hormone biosynthesis; gibberellin biosynthesis.</text>
</comment>
<evidence type="ECO:0000256" key="5">
    <source>
        <dbReference type="ARBA" id="ARBA00022679"/>
    </source>
</evidence>
<evidence type="ECO:0000256" key="6">
    <source>
        <dbReference type="ARBA" id="ARBA00022723"/>
    </source>
</evidence>
<evidence type="ECO:0000256" key="3">
    <source>
        <dbReference type="ARBA" id="ARBA00010617"/>
    </source>
</evidence>
<dbReference type="Pfam" id="PF00067">
    <property type="entry name" value="p450"/>
    <property type="match status" value="1"/>
</dbReference>
<dbReference type="InterPro" id="IPR036736">
    <property type="entry name" value="ACP-like_sf"/>
</dbReference>
<dbReference type="InterPro" id="IPR042099">
    <property type="entry name" value="ANL_N_sf"/>
</dbReference>
<keyword evidence="9" id="KW-0503">Monooxygenase</keyword>
<dbReference type="Pfam" id="PF23562">
    <property type="entry name" value="AMP-binding_C_3"/>
    <property type="match status" value="1"/>
</dbReference>
<dbReference type="InterPro" id="IPR017972">
    <property type="entry name" value="Cyt_P450_CS"/>
</dbReference>
<dbReference type="PROSITE" id="PS50075">
    <property type="entry name" value="CARRIER"/>
    <property type="match status" value="1"/>
</dbReference>
<evidence type="ECO:0000256" key="7">
    <source>
        <dbReference type="ARBA" id="ARBA00023002"/>
    </source>
</evidence>
<dbReference type="GO" id="GO:0016705">
    <property type="term" value="F:oxidoreductase activity, acting on paired donors, with incorporation or reduction of molecular oxygen"/>
    <property type="evidence" value="ECO:0007669"/>
    <property type="project" value="InterPro"/>
</dbReference>
<dbReference type="InterPro" id="IPR002403">
    <property type="entry name" value="Cyt_P450_E_grp-IV"/>
</dbReference>
<keyword evidence="8 11" id="KW-0408">Iron</keyword>
<protein>
    <submittedName>
        <fullName evidence="14">Nonribosomal peptide synthetase (Component of the myxochelin iron transport regulon)</fullName>
    </submittedName>
</protein>
<dbReference type="SUPFAM" id="SSF48264">
    <property type="entry name" value="Cytochrome P450"/>
    <property type="match status" value="1"/>
</dbReference>
<dbReference type="CDD" id="cd11041">
    <property type="entry name" value="CYP503A1-like"/>
    <property type="match status" value="1"/>
</dbReference>
<evidence type="ECO:0000259" key="13">
    <source>
        <dbReference type="PROSITE" id="PS50075"/>
    </source>
</evidence>
<feature type="domain" description="Carrier" evidence="13">
    <location>
        <begin position="574"/>
        <end position="652"/>
    </location>
</feature>
<dbReference type="InterPro" id="IPR009081">
    <property type="entry name" value="PP-bd_ACP"/>
</dbReference>
<keyword evidence="5" id="KW-0808">Transferase</keyword>
<feature type="region of interest" description="Disordered" evidence="12">
    <location>
        <begin position="923"/>
        <end position="948"/>
    </location>
</feature>
<evidence type="ECO:0000256" key="9">
    <source>
        <dbReference type="ARBA" id="ARBA00023033"/>
    </source>
</evidence>
<feature type="binding site" description="axial binding residue" evidence="11">
    <location>
        <position position="1696"/>
    </location>
    <ligand>
        <name>heme</name>
        <dbReference type="ChEBI" id="CHEBI:30413"/>
    </ligand>
    <ligandPart>
        <name>Fe</name>
        <dbReference type="ChEBI" id="CHEBI:18248"/>
    </ligandPart>
</feature>
<dbReference type="Gene3D" id="3.30.559.10">
    <property type="entry name" value="Chloramphenicol acetyltransferase-like domain"/>
    <property type="match status" value="2"/>
</dbReference>
<dbReference type="GO" id="GO:0020037">
    <property type="term" value="F:heme binding"/>
    <property type="evidence" value="ECO:0007669"/>
    <property type="project" value="InterPro"/>
</dbReference>
<comment type="similarity">
    <text evidence="3">Belongs to the cytochrome P450 family.</text>
</comment>
<comment type="cofactor">
    <cofactor evidence="1 11">
        <name>heme</name>
        <dbReference type="ChEBI" id="CHEBI:30413"/>
    </cofactor>
</comment>
<comment type="pathway">
    <text evidence="2">Hormone biosynthesis.</text>
</comment>
<dbReference type="PROSITE" id="PS00455">
    <property type="entry name" value="AMP_BINDING"/>
    <property type="match status" value="1"/>
</dbReference>
<dbReference type="Pfam" id="PF22664">
    <property type="entry name" value="TRI-like_N"/>
    <property type="match status" value="1"/>
</dbReference>
<dbReference type="InterPro" id="IPR036396">
    <property type="entry name" value="Cyt_P450_sf"/>
</dbReference>